<gene>
    <name evidence="1" type="ORF">A2392_03190</name>
</gene>
<dbReference type="EMBL" id="MFMS01000003">
    <property type="protein sequence ID" value="OGG85977.1"/>
    <property type="molecule type" value="Genomic_DNA"/>
</dbReference>
<dbReference type="STRING" id="1798531.A2392_03190"/>
<proteinExistence type="predicted"/>
<accession>A0A1F6FJF6</accession>
<dbReference type="AlphaFoldDB" id="A0A1F6FJF6"/>
<reference evidence="1 2" key="1">
    <citation type="journal article" date="2016" name="Nat. Commun.">
        <title>Thousands of microbial genomes shed light on interconnected biogeochemical processes in an aquifer system.</title>
        <authorList>
            <person name="Anantharaman K."/>
            <person name="Brown C.T."/>
            <person name="Hug L.A."/>
            <person name="Sharon I."/>
            <person name="Castelle C.J."/>
            <person name="Probst A.J."/>
            <person name="Thomas B.C."/>
            <person name="Singh A."/>
            <person name="Wilkins M.J."/>
            <person name="Karaoz U."/>
            <person name="Brodie E.L."/>
            <person name="Williams K.H."/>
            <person name="Hubbard S.S."/>
            <person name="Banfield J.F."/>
        </authorList>
    </citation>
    <scope>NUCLEOTIDE SEQUENCE [LARGE SCALE GENOMIC DNA]</scope>
</reference>
<comment type="caution">
    <text evidence="1">The sequence shown here is derived from an EMBL/GenBank/DDBJ whole genome shotgun (WGS) entry which is preliminary data.</text>
</comment>
<evidence type="ECO:0000313" key="1">
    <source>
        <dbReference type="EMBL" id="OGG85977.1"/>
    </source>
</evidence>
<name>A0A1F6FJF6_9BACT</name>
<dbReference type="Proteomes" id="UP000177395">
    <property type="component" value="Unassembled WGS sequence"/>
</dbReference>
<sequence>MVFRLEWESRLGKLKLTEEEKPVKKILSIFTAAVLVATFSALPASAADVDININTGASDMLQLNIGGALALDEVIVDQTNAINIATVVGEEVEDVNVNQAAGNILQGNLALAVGFDPASVVTTTQTNALNVLSASLDTKGWSDINITQSASGIIQGNLGLVAGGSLVDLSQVNAANVIDLSVNVD</sequence>
<organism evidence="1 2">
    <name type="scientific">Candidatus Kaiserbacteria bacterium RIFOXYB1_FULL_46_14</name>
    <dbReference type="NCBI Taxonomy" id="1798531"/>
    <lineage>
        <taxon>Bacteria</taxon>
        <taxon>Candidatus Kaiseribacteriota</taxon>
    </lineage>
</organism>
<evidence type="ECO:0000313" key="2">
    <source>
        <dbReference type="Proteomes" id="UP000177395"/>
    </source>
</evidence>
<protein>
    <submittedName>
        <fullName evidence="1">Uncharacterized protein</fullName>
    </submittedName>
</protein>